<evidence type="ECO:0000256" key="5">
    <source>
        <dbReference type="ARBA" id="ARBA00022989"/>
    </source>
</evidence>
<feature type="transmembrane region" description="Helical" evidence="7">
    <location>
        <begin position="97"/>
        <end position="116"/>
    </location>
</feature>
<name>I3DCR9_9PAST</name>
<evidence type="ECO:0000256" key="2">
    <source>
        <dbReference type="ARBA" id="ARBA00022448"/>
    </source>
</evidence>
<evidence type="ECO:0000256" key="4">
    <source>
        <dbReference type="ARBA" id="ARBA00022692"/>
    </source>
</evidence>
<dbReference type="eggNOG" id="COG0310">
    <property type="taxonomic scope" value="Bacteria"/>
</dbReference>
<accession>I3DCR9</accession>
<dbReference type="PANTHER" id="PTHR34229:SF1">
    <property type="entry name" value="METAL TRANSPORT PROTEIN HI_1621-RELATED"/>
    <property type="match status" value="1"/>
</dbReference>
<dbReference type="Proteomes" id="UP000006457">
    <property type="component" value="Unassembled WGS sequence"/>
</dbReference>
<dbReference type="AlphaFoldDB" id="I3DCR9"/>
<dbReference type="PATRIC" id="fig|1095749.3.peg.1112"/>
<dbReference type="OrthoDB" id="9792317at2"/>
<feature type="transmembrane region" description="Helical" evidence="7">
    <location>
        <begin position="166"/>
        <end position="192"/>
    </location>
</feature>
<keyword evidence="3" id="KW-1003">Cell membrane</keyword>
<dbReference type="EMBL" id="AJSX01000030">
    <property type="protein sequence ID" value="EIJ69512.1"/>
    <property type="molecule type" value="Genomic_DNA"/>
</dbReference>
<comment type="subcellular location">
    <subcellularLocation>
        <location evidence="1">Cell membrane</location>
        <topology evidence="1">Multi-pass membrane protein</topology>
    </subcellularLocation>
</comment>
<evidence type="ECO:0000313" key="8">
    <source>
        <dbReference type="EMBL" id="EIJ69512.1"/>
    </source>
</evidence>
<dbReference type="GO" id="GO:0005886">
    <property type="term" value="C:plasma membrane"/>
    <property type="evidence" value="ECO:0007669"/>
    <property type="project" value="UniProtKB-SubCell"/>
</dbReference>
<feature type="transmembrane region" description="Helical" evidence="7">
    <location>
        <begin position="128"/>
        <end position="154"/>
    </location>
</feature>
<dbReference type="Pfam" id="PF01891">
    <property type="entry name" value="CbiM"/>
    <property type="match status" value="1"/>
</dbReference>
<keyword evidence="6 7" id="KW-0472">Membrane</keyword>
<organism evidence="8 9">
    <name type="scientific">Pasteurella bettyae CCUG 2042</name>
    <dbReference type="NCBI Taxonomy" id="1095749"/>
    <lineage>
        <taxon>Bacteria</taxon>
        <taxon>Pseudomonadati</taxon>
        <taxon>Pseudomonadota</taxon>
        <taxon>Gammaproteobacteria</taxon>
        <taxon>Pasteurellales</taxon>
        <taxon>Pasteurellaceae</taxon>
        <taxon>Pasteurella</taxon>
    </lineage>
</organism>
<dbReference type="PANTHER" id="PTHR34229">
    <property type="entry name" value="METAL TRANSPORT PROTEIN HI_1621-RELATED"/>
    <property type="match status" value="1"/>
</dbReference>
<feature type="transmembrane region" description="Helical" evidence="7">
    <location>
        <begin position="12"/>
        <end position="28"/>
    </location>
</feature>
<dbReference type="NCBIfam" id="NF004905">
    <property type="entry name" value="PRK06265.1-5"/>
    <property type="match status" value="1"/>
</dbReference>
<reference evidence="8 9" key="1">
    <citation type="submission" date="2012-03" db="EMBL/GenBank/DDBJ databases">
        <authorList>
            <person name="Harkins D.M."/>
            <person name="Madupu R."/>
            <person name="Durkin A.S."/>
            <person name="Torralba M."/>
            <person name="Methe B."/>
            <person name="Sutton G.G."/>
            <person name="Nelson K.E."/>
        </authorList>
    </citation>
    <scope>NUCLEOTIDE SEQUENCE [LARGE SCALE GENOMIC DNA]</scope>
    <source>
        <strain evidence="8 9">CCUG 2042</strain>
    </source>
</reference>
<keyword evidence="9" id="KW-1185">Reference proteome</keyword>
<dbReference type="RefSeq" id="WP_005760685.1">
    <property type="nucleotide sequence ID" value="NZ_AJSX01000030.1"/>
</dbReference>
<feature type="transmembrane region" description="Helical" evidence="7">
    <location>
        <begin position="40"/>
        <end position="65"/>
    </location>
</feature>
<keyword evidence="4 7" id="KW-0812">Transmembrane</keyword>
<keyword evidence="5 7" id="KW-1133">Transmembrane helix</keyword>
<dbReference type="InterPro" id="IPR002751">
    <property type="entry name" value="CbiM/NikMN"/>
</dbReference>
<evidence type="ECO:0000256" key="6">
    <source>
        <dbReference type="ARBA" id="ARBA00023136"/>
    </source>
</evidence>
<comment type="caution">
    <text evidence="8">The sequence shown here is derived from an EMBL/GenBank/DDBJ whole genome shotgun (WGS) entry which is preliminary data.</text>
</comment>
<gene>
    <name evidence="8" type="ORF">HMPREF1052_0912</name>
</gene>
<evidence type="ECO:0000256" key="7">
    <source>
        <dbReference type="SAM" id="Phobius"/>
    </source>
</evidence>
<proteinExistence type="predicted"/>
<dbReference type="GO" id="GO:0000041">
    <property type="term" value="P:transition metal ion transport"/>
    <property type="evidence" value="ECO:0007669"/>
    <property type="project" value="InterPro"/>
</dbReference>
<evidence type="ECO:0000256" key="1">
    <source>
        <dbReference type="ARBA" id="ARBA00004651"/>
    </source>
</evidence>
<keyword evidence="2" id="KW-0813">Transport</keyword>
<dbReference type="NCBIfam" id="NF004904">
    <property type="entry name" value="PRK06265.1-4"/>
    <property type="match status" value="1"/>
</dbReference>
<sequence length="203" mass="21619">MHLSEGVLHSQTLIAGAVFAVIGLSIGIRKMDYQKLPLTALFASAFFVAGTIHVPVGISSVHLILNGMAGLFLGWAVFPAFCIALLLQVILFSFGGFTVLGVNLCVMALPAVLIHYMFRRILQEHSSVLTKVLVGASAGFLGVGLAALFASLVLAFDGGSRYQDLILLLILSHLPIFIVDSVISAIVIVILGKMYPSLLNLRT</sequence>
<feature type="transmembrane region" description="Helical" evidence="7">
    <location>
        <begin position="72"/>
        <end position="91"/>
    </location>
</feature>
<evidence type="ECO:0000313" key="9">
    <source>
        <dbReference type="Proteomes" id="UP000006457"/>
    </source>
</evidence>
<evidence type="ECO:0000256" key="3">
    <source>
        <dbReference type="ARBA" id="ARBA00022475"/>
    </source>
</evidence>
<dbReference type="Gene3D" id="1.10.1760.20">
    <property type="match status" value="1"/>
</dbReference>
<protein>
    <submittedName>
        <fullName evidence="8">Cobalt uptake substrate-specific transmembrane region</fullName>
    </submittedName>
</protein>